<dbReference type="RefSeq" id="XP_024329756.1">
    <property type="nucleotide sequence ID" value="XM_024474003.1"/>
</dbReference>
<comment type="caution">
    <text evidence="2">The sequence shown here is derived from an EMBL/GenBank/DDBJ whole genome shotgun (WGS) entry which is preliminary data.</text>
</comment>
<evidence type="ECO:0000313" key="3">
    <source>
        <dbReference type="Proteomes" id="UP000034350"/>
    </source>
</evidence>
<feature type="signal peptide" evidence="1">
    <location>
        <begin position="1"/>
        <end position="20"/>
    </location>
</feature>
<dbReference type="VEuPathDB" id="MicrosporidiaDB:AAJ76_139000399"/>
<dbReference type="EMBL" id="JPQZ01000139">
    <property type="protein sequence ID" value="KKO74014.1"/>
    <property type="molecule type" value="Genomic_DNA"/>
</dbReference>
<gene>
    <name evidence="2" type="ORF">AAJ76_139000399</name>
</gene>
<dbReference type="GeneID" id="36318905"/>
<keyword evidence="3" id="KW-1185">Reference proteome</keyword>
<keyword evidence="1" id="KW-0732">Signal</keyword>
<sequence length="102" mass="11423">MRSCLSSLDLLSSLISKSFFFILNSCCCNNATNPFIIYKCDCSESLSLEFINGSITGLTLPPQLLDARSSTFSLVHTIWDKSINKYCIVGVSLFFLYKVNLF</sequence>
<protein>
    <submittedName>
        <fullName evidence="2">Uncharacterized protein</fullName>
    </submittedName>
</protein>
<evidence type="ECO:0000313" key="2">
    <source>
        <dbReference type="EMBL" id="KKO74014.1"/>
    </source>
</evidence>
<proteinExistence type="predicted"/>
<reference evidence="2 3" key="1">
    <citation type="journal article" date="2015" name="Environ. Microbiol.">
        <title>Genome analyses suggest the presence of polyploidy and recent human-driven expansions in eight global populations of the honeybee pathogen Nosema ceranae.</title>
        <authorList>
            <person name="Pelin A."/>
            <person name="Selman M."/>
            <person name="Aris-Brosou S."/>
            <person name="Farinelli L."/>
            <person name="Corradi N."/>
        </authorList>
    </citation>
    <scope>NUCLEOTIDE SEQUENCE [LARGE SCALE GENOMIC DNA]</scope>
    <source>
        <strain evidence="2 3">PA08 1199</strain>
    </source>
</reference>
<dbReference type="AlphaFoldDB" id="A0A0F9Z7U7"/>
<dbReference type="Proteomes" id="UP000034350">
    <property type="component" value="Unassembled WGS sequence"/>
</dbReference>
<feature type="chain" id="PRO_5002530729" evidence="1">
    <location>
        <begin position="21"/>
        <end position="102"/>
    </location>
</feature>
<evidence type="ECO:0000256" key="1">
    <source>
        <dbReference type="SAM" id="SignalP"/>
    </source>
</evidence>
<name>A0A0F9Z7U7_9MICR</name>
<organism evidence="2 3">
    <name type="scientific">Vairimorpha ceranae</name>
    <dbReference type="NCBI Taxonomy" id="40302"/>
    <lineage>
        <taxon>Eukaryota</taxon>
        <taxon>Fungi</taxon>
        <taxon>Fungi incertae sedis</taxon>
        <taxon>Microsporidia</taxon>
        <taxon>Nosematidae</taxon>
        <taxon>Vairimorpha</taxon>
    </lineage>
</organism>
<accession>A0A0F9Z7U7</accession>